<feature type="transmembrane region" description="Helical" evidence="1">
    <location>
        <begin position="36"/>
        <end position="59"/>
    </location>
</feature>
<dbReference type="Pfam" id="PF11377">
    <property type="entry name" value="DUF3180"/>
    <property type="match status" value="1"/>
</dbReference>
<reference evidence="2" key="2">
    <citation type="submission" date="2016-03" db="EMBL/GenBank/DDBJ databases">
        <authorList>
            <person name="Zhu Y."/>
            <person name="Sun C."/>
        </authorList>
    </citation>
    <scope>NUCLEOTIDE SEQUENCE</scope>
    <source>
        <strain evidence="2">BS258</strain>
    </source>
</reference>
<gene>
    <name evidence="2" type="ORF">A2T55_05275</name>
    <name evidence="3" type="ORF">AE0388_0299</name>
</gene>
<reference evidence="5" key="3">
    <citation type="submission" date="2016-03" db="EMBL/GenBank/DDBJ databases">
        <authorList>
            <person name="Ploux O."/>
        </authorList>
    </citation>
    <scope>NUCLEOTIDE SEQUENCE [LARGE SCALE GENOMIC DNA]</scope>
    <source>
        <strain evidence="5">BS258</strain>
    </source>
</reference>
<dbReference type="InterPro" id="IPR021517">
    <property type="entry name" value="DUF3180"/>
</dbReference>
<reference evidence="3 4" key="1">
    <citation type="submission" date="2014-11" db="EMBL/GenBank/DDBJ databases">
        <title>Draft Genome Sequence of Brevibacterium linens AE038-8.</title>
        <authorList>
            <person name="Maizel D."/>
            <person name="Utturkar S.M."/>
            <person name="Brown S.D."/>
            <person name="Ferrero M."/>
            <person name="Rosen B.P."/>
        </authorList>
    </citation>
    <scope>NUCLEOTIDE SEQUENCE [LARGE SCALE GENOMIC DNA]</scope>
    <source>
        <strain evidence="3 4">AE038-8</strain>
    </source>
</reference>
<evidence type="ECO:0000313" key="4">
    <source>
        <dbReference type="Proteomes" id="UP000031488"/>
    </source>
</evidence>
<name>A0A0B9AT77_BRELN</name>
<evidence type="ECO:0000313" key="3">
    <source>
        <dbReference type="EMBL" id="KHS54092.1"/>
    </source>
</evidence>
<feature type="transmembrane region" description="Helical" evidence="1">
    <location>
        <begin position="115"/>
        <end position="136"/>
    </location>
</feature>
<dbReference type="PATRIC" id="fig|1703.6.peg.186"/>
<evidence type="ECO:0000313" key="5">
    <source>
        <dbReference type="Proteomes" id="UP000075950"/>
    </source>
</evidence>
<keyword evidence="1" id="KW-1133">Transmembrane helix</keyword>
<keyword evidence="1" id="KW-0472">Membrane</keyword>
<dbReference type="Proteomes" id="UP000031488">
    <property type="component" value="Unassembled WGS sequence"/>
</dbReference>
<dbReference type="OrthoDB" id="3257239at2"/>
<dbReference type="Proteomes" id="UP000075950">
    <property type="component" value="Chromosome"/>
</dbReference>
<protein>
    <submittedName>
        <fullName evidence="2">MFS transporter</fullName>
    </submittedName>
</protein>
<dbReference type="AlphaFoldDB" id="A0A0B9AT77"/>
<accession>A0A0B9AT77</accession>
<accession>A0A142NMM2</accession>
<dbReference type="RefSeq" id="WP_039206460.1">
    <property type="nucleotide sequence ID" value="NZ_CP014869.1"/>
</dbReference>
<dbReference type="KEGG" id="bly:A2T55_05275"/>
<keyword evidence="4" id="KW-1185">Reference proteome</keyword>
<organism evidence="3 4">
    <name type="scientific">Brevibacterium linens</name>
    <dbReference type="NCBI Taxonomy" id="1703"/>
    <lineage>
        <taxon>Bacteria</taxon>
        <taxon>Bacillati</taxon>
        <taxon>Actinomycetota</taxon>
        <taxon>Actinomycetes</taxon>
        <taxon>Micrococcales</taxon>
        <taxon>Brevibacteriaceae</taxon>
        <taxon>Brevibacterium</taxon>
    </lineage>
</organism>
<dbReference type="EMBL" id="JTJZ01000011">
    <property type="protein sequence ID" value="KHS54092.1"/>
    <property type="molecule type" value="Genomic_DNA"/>
</dbReference>
<evidence type="ECO:0000256" key="1">
    <source>
        <dbReference type="SAM" id="Phobius"/>
    </source>
</evidence>
<proteinExistence type="predicted"/>
<dbReference type="EMBL" id="CP014869">
    <property type="protein sequence ID" value="AMT93261.1"/>
    <property type="molecule type" value="Genomic_DNA"/>
</dbReference>
<keyword evidence="1" id="KW-0812">Transmembrane</keyword>
<dbReference type="STRING" id="1703.BLSMQ_1003"/>
<evidence type="ECO:0000313" key="2">
    <source>
        <dbReference type="EMBL" id="AMT93261.1"/>
    </source>
</evidence>
<feature type="transmembrane region" description="Helical" evidence="1">
    <location>
        <begin position="79"/>
        <end position="99"/>
    </location>
</feature>
<sequence length="153" mass="16002">MQRTSSSTLAVWAVIGTVLAIVADVVLESQGFSLPGLPWFAVIGMLVLSAILLLLGWPIKKWNDGDRTKEIDPLQAARVAIMAKASALTGAGLSGWYLGNAGYYFLSAPGIRNDIAAGMLVAMISAAVLMIVGMIVEGFCEIPPQDPPGAETA</sequence>